<reference evidence="2" key="1">
    <citation type="journal article" date="2015" name="Nature">
        <title>Complex archaea that bridge the gap between prokaryotes and eukaryotes.</title>
        <authorList>
            <person name="Spang A."/>
            <person name="Saw J.H."/>
            <person name="Jorgensen S.L."/>
            <person name="Zaremba-Niedzwiedzka K."/>
            <person name="Martijn J."/>
            <person name="Lind A.E."/>
            <person name="van Eijk R."/>
            <person name="Schleper C."/>
            <person name="Guy L."/>
            <person name="Ettema T.J."/>
        </authorList>
    </citation>
    <scope>NUCLEOTIDE SEQUENCE</scope>
</reference>
<keyword evidence="1" id="KW-1133">Transmembrane helix</keyword>
<proteinExistence type="predicted"/>
<organism evidence="2">
    <name type="scientific">marine sediment metagenome</name>
    <dbReference type="NCBI Taxonomy" id="412755"/>
    <lineage>
        <taxon>unclassified sequences</taxon>
        <taxon>metagenomes</taxon>
        <taxon>ecological metagenomes</taxon>
    </lineage>
</organism>
<evidence type="ECO:0000256" key="1">
    <source>
        <dbReference type="SAM" id="Phobius"/>
    </source>
</evidence>
<accession>A0A0F9JES9</accession>
<dbReference type="AlphaFoldDB" id="A0A0F9JES9"/>
<keyword evidence="1" id="KW-0812">Transmembrane</keyword>
<name>A0A0F9JES9_9ZZZZ</name>
<protein>
    <submittedName>
        <fullName evidence="2">Uncharacterized protein</fullName>
    </submittedName>
</protein>
<dbReference type="EMBL" id="LAZR01010193">
    <property type="protein sequence ID" value="KKM68304.1"/>
    <property type="molecule type" value="Genomic_DNA"/>
</dbReference>
<keyword evidence="1" id="KW-0472">Membrane</keyword>
<gene>
    <name evidence="2" type="ORF">LCGC14_1462260</name>
</gene>
<sequence length="65" mass="7358">MFSKYFYSGIAWCLLAAAAVTALYGSTVKDMATGRAILMTIFIVLCYVGWWLIVTRKNYNARTHN</sequence>
<evidence type="ECO:0000313" key="2">
    <source>
        <dbReference type="EMBL" id="KKM68304.1"/>
    </source>
</evidence>
<comment type="caution">
    <text evidence="2">The sequence shown here is derived from an EMBL/GenBank/DDBJ whole genome shotgun (WGS) entry which is preliminary data.</text>
</comment>
<feature type="transmembrane region" description="Helical" evidence="1">
    <location>
        <begin position="35"/>
        <end position="54"/>
    </location>
</feature>